<protein>
    <recommendedName>
        <fullName evidence="3">Histone-lysine N-methyltransferase SETMAR</fullName>
    </recommendedName>
</protein>
<keyword evidence="2" id="KW-1185">Reference proteome</keyword>
<dbReference type="AlphaFoldDB" id="A0A4C1TFR5"/>
<organism evidence="1 2">
    <name type="scientific">Eumeta variegata</name>
    <name type="common">Bagworm moth</name>
    <name type="synonym">Eumeta japonica</name>
    <dbReference type="NCBI Taxonomy" id="151549"/>
    <lineage>
        <taxon>Eukaryota</taxon>
        <taxon>Metazoa</taxon>
        <taxon>Ecdysozoa</taxon>
        <taxon>Arthropoda</taxon>
        <taxon>Hexapoda</taxon>
        <taxon>Insecta</taxon>
        <taxon>Pterygota</taxon>
        <taxon>Neoptera</taxon>
        <taxon>Endopterygota</taxon>
        <taxon>Lepidoptera</taxon>
        <taxon>Glossata</taxon>
        <taxon>Ditrysia</taxon>
        <taxon>Tineoidea</taxon>
        <taxon>Psychidae</taxon>
        <taxon>Oiketicinae</taxon>
        <taxon>Eumeta</taxon>
    </lineage>
</organism>
<evidence type="ECO:0008006" key="3">
    <source>
        <dbReference type="Google" id="ProtNLM"/>
    </source>
</evidence>
<sequence length="115" mass="12842">MIRRDLSPLYGIVRFIVGVSRGVPLPLTVTDLRAALTARDRVRGTVLCTQRTLKIRSSSIAIIHLPHHNNAYPNSVNEAKSFLPSEKVEFVTDPAYSPDLCLSLRETIGHCNQKF</sequence>
<proteinExistence type="predicted"/>
<evidence type="ECO:0000313" key="1">
    <source>
        <dbReference type="EMBL" id="GBP12257.1"/>
    </source>
</evidence>
<dbReference type="Proteomes" id="UP000299102">
    <property type="component" value="Unassembled WGS sequence"/>
</dbReference>
<comment type="caution">
    <text evidence="1">The sequence shown here is derived from an EMBL/GenBank/DDBJ whole genome shotgun (WGS) entry which is preliminary data.</text>
</comment>
<accession>A0A4C1TFR5</accession>
<evidence type="ECO:0000313" key="2">
    <source>
        <dbReference type="Proteomes" id="UP000299102"/>
    </source>
</evidence>
<name>A0A4C1TFR5_EUMVA</name>
<gene>
    <name evidence="1" type="ORF">EVAR_6425_1</name>
</gene>
<reference evidence="1 2" key="1">
    <citation type="journal article" date="2019" name="Commun. Biol.">
        <title>The bagworm genome reveals a unique fibroin gene that provides high tensile strength.</title>
        <authorList>
            <person name="Kono N."/>
            <person name="Nakamura H."/>
            <person name="Ohtoshi R."/>
            <person name="Tomita M."/>
            <person name="Numata K."/>
            <person name="Arakawa K."/>
        </authorList>
    </citation>
    <scope>NUCLEOTIDE SEQUENCE [LARGE SCALE GENOMIC DNA]</scope>
</reference>
<dbReference type="EMBL" id="BGZK01000050">
    <property type="protein sequence ID" value="GBP12257.1"/>
    <property type="molecule type" value="Genomic_DNA"/>
</dbReference>